<protein>
    <recommendedName>
        <fullName evidence="5">S-formylglutathione hydrolase</fullName>
    </recommendedName>
</protein>
<reference evidence="3" key="3">
    <citation type="submission" date="2020-12" db="UniProtKB">
        <authorList>
            <consortium name="EnsemblPlants"/>
        </authorList>
    </citation>
    <scope>IDENTIFICATION</scope>
</reference>
<dbReference type="GO" id="GO:0005829">
    <property type="term" value="C:cytosol"/>
    <property type="evidence" value="ECO:0000318"/>
    <property type="project" value="GO_Central"/>
</dbReference>
<dbReference type="EnsemblPlants" id="Pp3c1_10050V3.1">
    <property type="protein sequence ID" value="Pp3c1_10050V3.1"/>
    <property type="gene ID" value="Pp3c1_10050"/>
</dbReference>
<reference evidence="2 4" key="2">
    <citation type="journal article" date="2018" name="Plant J.">
        <title>The Physcomitrella patens chromosome-scale assembly reveals moss genome structure and evolution.</title>
        <authorList>
            <person name="Lang D."/>
            <person name="Ullrich K.K."/>
            <person name="Murat F."/>
            <person name="Fuchs J."/>
            <person name="Jenkins J."/>
            <person name="Haas F.B."/>
            <person name="Piednoel M."/>
            <person name="Gundlach H."/>
            <person name="Van Bel M."/>
            <person name="Meyberg R."/>
            <person name="Vives C."/>
            <person name="Morata J."/>
            <person name="Symeonidi A."/>
            <person name="Hiss M."/>
            <person name="Muchero W."/>
            <person name="Kamisugi Y."/>
            <person name="Saleh O."/>
            <person name="Blanc G."/>
            <person name="Decker E.L."/>
            <person name="van Gessel N."/>
            <person name="Grimwood J."/>
            <person name="Hayes R.D."/>
            <person name="Graham S.W."/>
            <person name="Gunter L.E."/>
            <person name="McDaniel S.F."/>
            <person name="Hoernstein S.N.W."/>
            <person name="Larsson A."/>
            <person name="Li F.W."/>
            <person name="Perroud P.F."/>
            <person name="Phillips J."/>
            <person name="Ranjan P."/>
            <person name="Rokshar D.S."/>
            <person name="Rothfels C.J."/>
            <person name="Schneider L."/>
            <person name="Shu S."/>
            <person name="Stevenson D.W."/>
            <person name="Thummler F."/>
            <person name="Tillich M."/>
            <person name="Villarreal Aguilar J.C."/>
            <person name="Widiez T."/>
            <person name="Wong G.K."/>
            <person name="Wymore A."/>
            <person name="Zhang Y."/>
            <person name="Zimmer A.D."/>
            <person name="Quatrano R.S."/>
            <person name="Mayer K.F.X."/>
            <person name="Goodstein D."/>
            <person name="Casacuberta J.M."/>
            <person name="Vandepoele K."/>
            <person name="Reski R."/>
            <person name="Cuming A.C."/>
            <person name="Tuskan G.A."/>
            <person name="Maumus F."/>
            <person name="Salse J."/>
            <person name="Schmutz J."/>
            <person name="Rensing S.A."/>
        </authorList>
    </citation>
    <scope>NUCLEOTIDE SEQUENCE [LARGE SCALE GENOMIC DNA]</scope>
    <source>
        <strain evidence="3 4">cv. Gransden 2004</strain>
    </source>
</reference>
<evidence type="ECO:0008006" key="5">
    <source>
        <dbReference type="Google" id="ProtNLM"/>
    </source>
</evidence>
<dbReference type="InParanoid" id="A0A2K1L7L7"/>
<keyword evidence="4" id="KW-1185">Reference proteome</keyword>
<feature type="chain" id="PRO_5036043157" description="S-formylglutathione hydrolase" evidence="1">
    <location>
        <begin position="19"/>
        <end position="130"/>
    </location>
</feature>
<dbReference type="Proteomes" id="UP000006727">
    <property type="component" value="Chromosome 1"/>
</dbReference>
<dbReference type="GO" id="GO:0018738">
    <property type="term" value="F:S-formylglutathione hydrolase activity"/>
    <property type="evidence" value="ECO:0000318"/>
    <property type="project" value="GO_Central"/>
</dbReference>
<dbReference type="Gramene" id="Pp3c1_10050V3.1">
    <property type="protein sequence ID" value="Pp3c1_10050V3.1"/>
    <property type="gene ID" value="Pp3c1_10050"/>
</dbReference>
<proteinExistence type="predicted"/>
<dbReference type="STRING" id="3218.A0A2K1L7L7"/>
<dbReference type="InterPro" id="IPR014186">
    <property type="entry name" value="S-formylglutathione_hydrol"/>
</dbReference>
<keyword evidence="1" id="KW-0732">Signal</keyword>
<name>A0A2K1L7L7_PHYPA</name>
<dbReference type="PANTHER" id="PTHR10061:SF0">
    <property type="entry name" value="S-FORMYLGLUTATHIONE HYDROLASE"/>
    <property type="match status" value="1"/>
</dbReference>
<dbReference type="PANTHER" id="PTHR10061">
    <property type="entry name" value="S-FORMYLGLUTATHIONE HYDROLASE"/>
    <property type="match status" value="1"/>
</dbReference>
<reference evidence="2 4" key="1">
    <citation type="journal article" date="2008" name="Science">
        <title>The Physcomitrella genome reveals evolutionary insights into the conquest of land by plants.</title>
        <authorList>
            <person name="Rensing S."/>
            <person name="Lang D."/>
            <person name="Zimmer A."/>
            <person name="Terry A."/>
            <person name="Salamov A."/>
            <person name="Shapiro H."/>
            <person name="Nishiyama T."/>
            <person name="Perroud P.-F."/>
            <person name="Lindquist E."/>
            <person name="Kamisugi Y."/>
            <person name="Tanahashi T."/>
            <person name="Sakakibara K."/>
            <person name="Fujita T."/>
            <person name="Oishi K."/>
            <person name="Shin-I T."/>
            <person name="Kuroki Y."/>
            <person name="Toyoda A."/>
            <person name="Suzuki Y."/>
            <person name="Hashimoto A."/>
            <person name="Yamaguchi K."/>
            <person name="Sugano A."/>
            <person name="Kohara Y."/>
            <person name="Fujiyama A."/>
            <person name="Anterola A."/>
            <person name="Aoki S."/>
            <person name="Ashton N."/>
            <person name="Barbazuk W.B."/>
            <person name="Barker E."/>
            <person name="Bennetzen J."/>
            <person name="Bezanilla M."/>
            <person name="Blankenship R."/>
            <person name="Cho S.H."/>
            <person name="Dutcher S."/>
            <person name="Estelle M."/>
            <person name="Fawcett J.A."/>
            <person name="Gundlach H."/>
            <person name="Hanada K."/>
            <person name="Heyl A."/>
            <person name="Hicks K.A."/>
            <person name="Hugh J."/>
            <person name="Lohr M."/>
            <person name="Mayer K."/>
            <person name="Melkozernov A."/>
            <person name="Murata T."/>
            <person name="Nelson D."/>
            <person name="Pils B."/>
            <person name="Prigge M."/>
            <person name="Reiss B."/>
            <person name="Renner T."/>
            <person name="Rombauts S."/>
            <person name="Rushton P."/>
            <person name="Sanderfoot A."/>
            <person name="Schween G."/>
            <person name="Shiu S.-H."/>
            <person name="Stueber K."/>
            <person name="Theodoulou F.L."/>
            <person name="Tu H."/>
            <person name="Van de Peer Y."/>
            <person name="Verrier P.J."/>
            <person name="Waters E."/>
            <person name="Wood A."/>
            <person name="Yang L."/>
            <person name="Cove D."/>
            <person name="Cuming A."/>
            <person name="Hasebe M."/>
            <person name="Lucas S."/>
            <person name="Mishler D.B."/>
            <person name="Reski R."/>
            <person name="Grigoriev I."/>
            <person name="Quatrano R.S."/>
            <person name="Boore J.L."/>
        </authorList>
    </citation>
    <scope>NUCLEOTIDE SEQUENCE [LARGE SCALE GENOMIC DNA]</scope>
    <source>
        <strain evidence="3 4">cv. Gransden 2004</strain>
    </source>
</reference>
<dbReference type="EMBL" id="ABEU02000001">
    <property type="protein sequence ID" value="PNR62039.1"/>
    <property type="molecule type" value="Genomic_DNA"/>
</dbReference>
<gene>
    <name evidence="2" type="ORF">PHYPA_000463</name>
</gene>
<dbReference type="PaxDb" id="3218-PP1S139_6V6.1"/>
<sequence>MLSLVLQSLSTFAPICNPTACPWGEKAFKGYLGVEKAALEKYDATSLVKKYHGTKTTILVDQLIVFRVTRTSSTKRSSLCRKILKRRARVQRCLWRFAFCPAMTTRTSSLPLLLKSIFNITSKYLDHVEL</sequence>
<dbReference type="InterPro" id="IPR029058">
    <property type="entry name" value="AB_hydrolase_fold"/>
</dbReference>
<dbReference type="SUPFAM" id="SSF53474">
    <property type="entry name" value="alpha/beta-Hydrolases"/>
    <property type="match status" value="1"/>
</dbReference>
<evidence type="ECO:0000256" key="1">
    <source>
        <dbReference type="SAM" id="SignalP"/>
    </source>
</evidence>
<evidence type="ECO:0000313" key="2">
    <source>
        <dbReference type="EMBL" id="PNR62039.1"/>
    </source>
</evidence>
<dbReference type="GO" id="GO:0046294">
    <property type="term" value="P:formaldehyde catabolic process"/>
    <property type="evidence" value="ECO:0007669"/>
    <property type="project" value="InterPro"/>
</dbReference>
<evidence type="ECO:0000313" key="4">
    <source>
        <dbReference type="Proteomes" id="UP000006727"/>
    </source>
</evidence>
<evidence type="ECO:0000313" key="3">
    <source>
        <dbReference type="EnsemblPlants" id="Pp3c1_10050V3.1"/>
    </source>
</evidence>
<organism evidence="2">
    <name type="scientific">Physcomitrium patens</name>
    <name type="common">Spreading-leaved earth moss</name>
    <name type="synonym">Physcomitrella patens</name>
    <dbReference type="NCBI Taxonomy" id="3218"/>
    <lineage>
        <taxon>Eukaryota</taxon>
        <taxon>Viridiplantae</taxon>
        <taxon>Streptophyta</taxon>
        <taxon>Embryophyta</taxon>
        <taxon>Bryophyta</taxon>
        <taxon>Bryophytina</taxon>
        <taxon>Bryopsida</taxon>
        <taxon>Funariidae</taxon>
        <taxon>Funariales</taxon>
        <taxon>Funariaceae</taxon>
        <taxon>Physcomitrium</taxon>
    </lineage>
</organism>
<accession>A0A2K1L7L7</accession>
<dbReference type="AlphaFoldDB" id="A0A2K1L7L7"/>
<feature type="signal peptide" evidence="1">
    <location>
        <begin position="1"/>
        <end position="18"/>
    </location>
</feature>
<dbReference type="Gene3D" id="3.40.50.1820">
    <property type="entry name" value="alpha/beta hydrolase"/>
    <property type="match status" value="1"/>
</dbReference>